<evidence type="ECO:0000313" key="4">
    <source>
        <dbReference type="Proteomes" id="UP001314229"/>
    </source>
</evidence>
<feature type="coiled-coil region" evidence="1">
    <location>
        <begin position="859"/>
        <end position="886"/>
    </location>
</feature>
<keyword evidence="1" id="KW-0175">Coiled coil</keyword>
<evidence type="ECO:0000256" key="2">
    <source>
        <dbReference type="SAM" id="MobiDB-lite"/>
    </source>
</evidence>
<feature type="compositionally biased region" description="Pro residues" evidence="2">
    <location>
        <begin position="473"/>
        <end position="482"/>
    </location>
</feature>
<sequence>MSGHRVQFADLPPSDHKGSPKFHTESLFSSGQSLSLPAPVTTRWSWRVTESHSLRAETPWIAHGTQLQAHWLKKIEKFSDSLTCRMSKASRLARPPSAGAGSKLPSPRKECPGTAAAAGRARVVSVGEKLMRAGSDGILTRQKSLTAAVAQDKAQNQTETQAPGQCPGEKCQNMETVPPKSRISPPKASHQQQGSVHKQTKSNLKVTSPEDAEHISRRQASPNGTAALRGDTKGSRTVPRRHTLGGARSSREILAMQPPDMDKKREAFLEHLKQKYPHHASAIMGHQERLREQSRSPKHGPSPQPNIGDQVDHLSLASLDSLDTMSEADAPTGFTRGSRVRASLPVVRSTNQTKDRSLGVLYLQYRDETKQIHMPNEITSIDTVRALFVRAFSPQLTMTMFESPTVAVYVKDDMRNMYYELSDVRNITDHSCLKVYHKDPAQAFSHGPRPTNGDARMHSDMVHAGRDGQHPLRQPPMGPPAHHPMQGTLPPSPHSMPPSPSRIPFGPRQGSIPGSATIPRDRLSNANPPARSISPCPSAILERRDVKPDEDMGGKSHSLARGNEGLYADPYLLQEGRISMATAHGPHPNPGLDGPEHGMGGFHRASIRSTSSYSGPSPTDSIDHPSLYRQKSRNSQLPTLGSKTPPPSPHRMAEVRMIDIHGGPPHGGPPHSGPPHGGPPHGGPPHGGSPHGGPPHGGPPHSIPPHGVPPHGVPMERNSPVRQSFRKEEVTGTKPRNNMVSPVVSDIQGHLQGPIPPASDHQTRERMKAMEQQIASLTGLVQHALLKGPNTSGTKEPPSERPPKTSSPAHSAHSSGGSPVLAAKDTVAPSDKSSVPLKVNLLQFRKNVSDLRMQLHQMRQLQLQNQEALRVQLKRAEQEISVKLAEAMRRLEDPVQKQRALVEEDRHKYLGLEERVLTQLGELEQYVGALQKDSAASHRVVTLKDVEEGAVTLRKVGESLAGLKGEFPALQTRMRAVLRVEVEAVKFLKEEPHKLDSMLKRVKGLTDTLSSLRRCATEGPQKGPDPVANVPVDNSPSTVASETPAEAPSASVQPGSTADPLEPQSSTIRSEVMPSSPVVIHHVQSSPVQMQQSQQSAALTTQPSPPLTPSPTHVPSPNPSKSQGRESPKVADSNPPSPARHKKTHGNPVNNSNGTANQVLIIEELQNSQDKCKNRAMSIEAAEKEWEERRQKMGQYDGKEFDKILQEAEANMMKGIPSLDVEGPGLVLAATGEQDIHSPVESPTDPQMESHSDKPAKKGPEKLPKPVMEKASKPVLERPSKTTTKPVPTDTFTKQGSDKSSKSPPPPPPRKTYPSSSSGMTTTRSGEVVYTSRKESVSAQEGEEESPTPTPQPKPTKVPPETKPKSVTPPPDPASVTGEEEDEGDKIMAELQVFQKCKVKDIGVKNLVEPTTRIEPQIRELRPGALLPLKEKKSSEPSREDKDPDTDENGNTTVRQSQGVIYYVTGKIPKEHPPLPGTEETLEHREPTQPPSQVSNVNVNDNSPSQQEQQEQQPLSQPPKSPPPITPPPISPKPVGLKGFKLPKKPVKRSESLKTSAEMEKGNILNKINTEKKSQVTQEHVIPVATSTVTTVKEGPNNSVAPPKKAPIEDSDLPKTNCEEGDEEASLSPDLPGEEAPPPPDNIAFMITNTKVQALSCGEYQELVNAKRGSVQTVTVGGAPNRANTTLDPTVPPDNGFHKKPVIIIFDEPMDIRSAYKRLSTVFECEEELERMLAEERIDEESEESDTERSGWKQVKAGETEVVDGKKVCSSQGTGDHTSLSSSSSSSISELTDSGMHMESNGEAKQDGKKKFKFKFPKKQLAALTQAIRTGTKSGKKTLQVVVYEDEEETDGTIRQHKEAKRFEIVRSKSLADTSKSTSSAPPKKQNPDSLGRTDEIRKNTYKTLDSLEQTIKQLETTISEMGPCSSEEPVCTEEAKGGNGKISGVGLKRSSSLPTSKGSGPKVPSKNSLQKKAKPQLLPRPVVIPTTTTTVPSAPSTVQQNTSVASPTSRMPVPLSAKSRQSPGTTDKAGKQQKLQDAQRQFRQANGSAKRVGGDHKTTSPTIPISKIPAFYPSSTKGSSQSAQSSDATNPINPASSPSSSSSSITKSSILSSHVPRSGSLPSSHIPSLSNGSLKLPTPSQHTGKALSFSSQTQNGRVHSSSSSSFSSSSSSSSSPSPLSPTPLGPGGKSIRTIHTPSFTSYRSHNGSSGKSCIPTATTAKDTA</sequence>
<feature type="compositionally biased region" description="Low complexity" evidence="2">
    <location>
        <begin position="1040"/>
        <end position="1051"/>
    </location>
</feature>
<dbReference type="GO" id="GO:0005737">
    <property type="term" value="C:cytoplasm"/>
    <property type="evidence" value="ECO:0007669"/>
    <property type="project" value="TreeGrafter"/>
</dbReference>
<feature type="compositionally biased region" description="Polar residues" evidence="2">
    <location>
        <begin position="1769"/>
        <end position="1778"/>
    </location>
</feature>
<evidence type="ECO:0000313" key="3">
    <source>
        <dbReference type="EMBL" id="CAK6969316.1"/>
    </source>
</evidence>
<feature type="compositionally biased region" description="Polar residues" evidence="2">
    <location>
        <begin position="2034"/>
        <end position="2048"/>
    </location>
</feature>
<feature type="compositionally biased region" description="Basic and acidic residues" evidence="2">
    <location>
        <begin position="1429"/>
        <end position="1442"/>
    </location>
</feature>
<feature type="compositionally biased region" description="Low complexity" evidence="2">
    <location>
        <begin position="2097"/>
        <end position="2114"/>
    </location>
</feature>
<feature type="compositionally biased region" description="Pro residues" evidence="2">
    <location>
        <begin position="1516"/>
        <end position="1532"/>
    </location>
</feature>
<feature type="compositionally biased region" description="Pro residues" evidence="2">
    <location>
        <begin position="666"/>
        <end position="683"/>
    </location>
</feature>
<feature type="compositionally biased region" description="Polar residues" evidence="2">
    <location>
        <begin position="153"/>
        <end position="163"/>
    </location>
</feature>
<comment type="caution">
    <text evidence="3">The sequence shown here is derived from an EMBL/GenBank/DDBJ whole genome shotgun (WGS) entry which is preliminary data.</text>
</comment>
<name>A0AAV1PGI8_SCOSC</name>
<feature type="region of interest" description="Disordered" evidence="2">
    <location>
        <begin position="1410"/>
        <end position="1638"/>
    </location>
</feature>
<feature type="region of interest" description="Disordered" evidence="2">
    <location>
        <begin position="1867"/>
        <end position="1899"/>
    </location>
</feature>
<feature type="compositionally biased region" description="Polar residues" evidence="2">
    <location>
        <begin position="1449"/>
        <end position="1459"/>
    </location>
</feature>
<dbReference type="EMBL" id="CAWUFR010000133">
    <property type="protein sequence ID" value="CAK6969316.1"/>
    <property type="molecule type" value="Genomic_DNA"/>
</dbReference>
<feature type="compositionally biased region" description="Basic and acidic residues" evidence="2">
    <location>
        <begin position="286"/>
        <end position="295"/>
    </location>
</feature>
<feature type="compositionally biased region" description="Pro residues" evidence="2">
    <location>
        <begin position="1103"/>
        <end position="1118"/>
    </location>
</feature>
<feature type="compositionally biased region" description="Polar residues" evidence="2">
    <location>
        <begin position="607"/>
        <end position="620"/>
    </location>
</feature>
<feature type="compositionally biased region" description="Polar residues" evidence="2">
    <location>
        <begin position="2121"/>
        <end position="2160"/>
    </location>
</feature>
<gene>
    <name evidence="3" type="ORF">FSCOSCO3_A025910</name>
</gene>
<feature type="compositionally biased region" description="Low complexity" evidence="2">
    <location>
        <begin position="2075"/>
        <end position="2090"/>
    </location>
</feature>
<dbReference type="InterPro" id="IPR051825">
    <property type="entry name" value="SRCIN1"/>
</dbReference>
<feature type="region of interest" description="Disordered" evidence="2">
    <location>
        <begin position="1"/>
        <end position="28"/>
    </location>
</feature>
<organism evidence="3 4">
    <name type="scientific">Scomber scombrus</name>
    <name type="common">Atlantic mackerel</name>
    <name type="synonym">Scomber vernalis</name>
    <dbReference type="NCBI Taxonomy" id="13677"/>
    <lineage>
        <taxon>Eukaryota</taxon>
        <taxon>Metazoa</taxon>
        <taxon>Chordata</taxon>
        <taxon>Craniata</taxon>
        <taxon>Vertebrata</taxon>
        <taxon>Euteleostomi</taxon>
        <taxon>Actinopterygii</taxon>
        <taxon>Neopterygii</taxon>
        <taxon>Teleostei</taxon>
        <taxon>Neoteleostei</taxon>
        <taxon>Acanthomorphata</taxon>
        <taxon>Pelagiaria</taxon>
        <taxon>Scombriformes</taxon>
        <taxon>Scombridae</taxon>
        <taxon>Scomber</taxon>
    </lineage>
</organism>
<feature type="compositionally biased region" description="Low complexity" evidence="2">
    <location>
        <begin position="1083"/>
        <end position="1102"/>
    </location>
</feature>
<feature type="compositionally biased region" description="Polar residues" evidence="2">
    <location>
        <begin position="189"/>
        <end position="206"/>
    </location>
</feature>
<feature type="region of interest" description="Disordered" evidence="2">
    <location>
        <begin position="1919"/>
        <end position="2225"/>
    </location>
</feature>
<evidence type="ECO:0000256" key="1">
    <source>
        <dbReference type="SAM" id="Coils"/>
    </source>
</evidence>
<feature type="region of interest" description="Disordered" evidence="2">
    <location>
        <begin position="89"/>
        <end position="116"/>
    </location>
</feature>
<feature type="compositionally biased region" description="Low complexity" evidence="2">
    <location>
        <begin position="1491"/>
        <end position="1515"/>
    </location>
</feature>
<feature type="compositionally biased region" description="Pro residues" evidence="2">
    <location>
        <begin position="692"/>
        <end position="712"/>
    </location>
</feature>
<feature type="compositionally biased region" description="Low complexity" evidence="2">
    <location>
        <begin position="1874"/>
        <end position="1884"/>
    </location>
</feature>
<feature type="compositionally biased region" description="Basic and acidic residues" evidence="2">
    <location>
        <begin position="13"/>
        <end position="24"/>
    </location>
</feature>
<feature type="region of interest" description="Disordered" evidence="2">
    <location>
        <begin position="787"/>
        <end position="832"/>
    </location>
</feature>
<dbReference type="PANTHER" id="PTHR22741:SF11">
    <property type="entry name" value="SICKLE TAIL PROTEIN HOMOLOG"/>
    <property type="match status" value="1"/>
</dbReference>
<feature type="region of interest" description="Disordered" evidence="2">
    <location>
        <begin position="286"/>
        <end position="310"/>
    </location>
</feature>
<feature type="compositionally biased region" description="Basic and acidic residues" evidence="2">
    <location>
        <begin position="1248"/>
        <end position="1280"/>
    </location>
</feature>
<feature type="compositionally biased region" description="Polar residues" evidence="2">
    <location>
        <begin position="1950"/>
        <end position="1959"/>
    </location>
</feature>
<feature type="compositionally biased region" description="Polar residues" evidence="2">
    <location>
        <begin position="2000"/>
        <end position="2010"/>
    </location>
</feature>
<feature type="compositionally biased region" description="Basic and acidic residues" evidence="2">
    <location>
        <begin position="455"/>
        <end position="470"/>
    </location>
</feature>
<feature type="compositionally biased region" description="Low complexity" evidence="2">
    <location>
        <begin position="1982"/>
        <end position="1999"/>
    </location>
</feature>
<feature type="compositionally biased region" description="Polar residues" evidence="2">
    <location>
        <begin position="2194"/>
        <end position="2225"/>
    </location>
</feature>
<feature type="compositionally biased region" description="Basic and acidic residues" evidence="2">
    <location>
        <begin position="1800"/>
        <end position="1809"/>
    </location>
</feature>
<feature type="compositionally biased region" description="Low complexity" evidence="2">
    <location>
        <begin position="1312"/>
        <end position="1326"/>
    </location>
</feature>
<feature type="compositionally biased region" description="Low complexity" evidence="2">
    <location>
        <begin position="1779"/>
        <end position="1789"/>
    </location>
</feature>
<accession>A0AAV1PGI8</accession>
<feature type="compositionally biased region" description="Acidic residues" evidence="2">
    <location>
        <begin position="1737"/>
        <end position="1746"/>
    </location>
</feature>
<feature type="compositionally biased region" description="Polar residues" evidence="2">
    <location>
        <begin position="633"/>
        <end position="642"/>
    </location>
</feature>
<feature type="compositionally biased region" description="Low complexity" evidence="2">
    <location>
        <begin position="1281"/>
        <end position="1294"/>
    </location>
</feature>
<feature type="compositionally biased region" description="Low complexity" evidence="2">
    <location>
        <begin position="806"/>
        <end position="819"/>
    </location>
</feature>
<dbReference type="Proteomes" id="UP001314229">
    <property type="component" value="Unassembled WGS sequence"/>
</dbReference>
<feature type="compositionally biased region" description="Pro residues" evidence="2">
    <location>
        <begin position="1348"/>
        <end position="1358"/>
    </location>
</feature>
<feature type="region of interest" description="Disordered" evidence="2">
    <location>
        <begin position="1734"/>
        <end position="1810"/>
    </location>
</feature>
<feature type="compositionally biased region" description="Pro residues" evidence="2">
    <location>
        <begin position="490"/>
        <end position="501"/>
    </location>
</feature>
<protein>
    <submittedName>
        <fullName evidence="3">Sickle tail protein homolog</fullName>
    </submittedName>
</protein>
<feature type="region of interest" description="Disordered" evidence="2">
    <location>
        <begin position="442"/>
        <end position="536"/>
    </location>
</feature>
<feature type="region of interest" description="Disordered" evidence="2">
    <location>
        <begin position="581"/>
        <end position="741"/>
    </location>
</feature>
<feature type="compositionally biased region" description="Low complexity" evidence="2">
    <location>
        <begin position="2161"/>
        <end position="2178"/>
    </location>
</feature>
<dbReference type="Gene3D" id="1.20.58.1540">
    <property type="entry name" value="Actin interacting protein 3, C-terminal domain"/>
    <property type="match status" value="1"/>
</dbReference>
<feature type="compositionally biased region" description="Polar residues" evidence="2">
    <location>
        <begin position="1585"/>
        <end position="1600"/>
    </location>
</feature>
<feature type="region of interest" description="Disordered" evidence="2">
    <location>
        <begin position="1015"/>
        <end position="1154"/>
    </location>
</feature>
<feature type="region of interest" description="Disordered" evidence="2">
    <location>
        <begin position="1226"/>
        <end position="1386"/>
    </location>
</feature>
<feature type="compositionally biased region" description="Basic and acidic residues" evidence="2">
    <location>
        <begin position="1747"/>
        <end position="1767"/>
    </location>
</feature>
<feature type="compositionally biased region" description="Basic and acidic residues" evidence="2">
    <location>
        <begin position="1548"/>
        <end position="1561"/>
    </location>
</feature>
<proteinExistence type="predicted"/>
<reference evidence="3 4" key="1">
    <citation type="submission" date="2024-01" db="EMBL/GenBank/DDBJ databases">
        <authorList>
            <person name="Alioto T."/>
            <person name="Alioto T."/>
            <person name="Gomez Garrido J."/>
        </authorList>
    </citation>
    <scope>NUCLEOTIDE SEQUENCE [LARGE SCALE GENOMIC DNA]</scope>
</reference>
<dbReference type="PANTHER" id="PTHR22741">
    <property type="entry name" value="P140CAP/SNIP-RELATED"/>
    <property type="match status" value="1"/>
</dbReference>
<feature type="region of interest" description="Disordered" evidence="2">
    <location>
        <begin position="150"/>
        <end position="259"/>
    </location>
</feature>
<keyword evidence="4" id="KW-1185">Reference proteome</keyword>